<dbReference type="AlphaFoldDB" id="J9FI90"/>
<proteinExistence type="predicted"/>
<accession>J9FI90</accession>
<dbReference type="EMBL" id="AMCI01006548">
    <property type="protein sequence ID" value="EJW94148.1"/>
    <property type="molecule type" value="Genomic_DNA"/>
</dbReference>
<name>J9FI90_9ZZZZ</name>
<protein>
    <submittedName>
        <fullName evidence="1">Secreted protein</fullName>
    </submittedName>
</protein>
<organism evidence="1">
    <name type="scientific">gut metagenome</name>
    <dbReference type="NCBI Taxonomy" id="749906"/>
    <lineage>
        <taxon>unclassified sequences</taxon>
        <taxon>metagenomes</taxon>
        <taxon>organismal metagenomes</taxon>
    </lineage>
</organism>
<reference evidence="1" key="1">
    <citation type="journal article" date="2012" name="PLoS ONE">
        <title>Gene sets for utilization of primary and secondary nutrition supplies in the distal gut of endangered iberian lynx.</title>
        <authorList>
            <person name="Alcaide M."/>
            <person name="Messina E."/>
            <person name="Richter M."/>
            <person name="Bargiela R."/>
            <person name="Peplies J."/>
            <person name="Huws S.A."/>
            <person name="Newbold C.J."/>
            <person name="Golyshin P.N."/>
            <person name="Simon M.A."/>
            <person name="Lopez G."/>
            <person name="Yakimov M.M."/>
            <person name="Ferrer M."/>
        </authorList>
    </citation>
    <scope>NUCLEOTIDE SEQUENCE</scope>
</reference>
<sequence>MKILIRPAIARPSVAPTSSTASIASTSSSLRAASMSSRRISSPLLYFSDSTEAFPSFNFSVMIR</sequence>
<comment type="caution">
    <text evidence="1">The sequence shown here is derived from an EMBL/GenBank/DDBJ whole genome shotgun (WGS) entry which is preliminary data.</text>
</comment>
<evidence type="ECO:0000313" key="1">
    <source>
        <dbReference type="EMBL" id="EJW94148.1"/>
    </source>
</evidence>
<gene>
    <name evidence="1" type="ORF">EVA_17744</name>
</gene>